<dbReference type="InterPro" id="IPR018392">
    <property type="entry name" value="LysM"/>
</dbReference>
<dbReference type="SUPFAM" id="SSF54106">
    <property type="entry name" value="LysM domain"/>
    <property type="match status" value="2"/>
</dbReference>
<accession>A0ABS3YTS8</accession>
<proteinExistence type="predicted"/>
<dbReference type="RefSeq" id="WP_209139311.1">
    <property type="nucleotide sequence ID" value="NZ_JAGHKO010000002.1"/>
</dbReference>
<dbReference type="PANTHER" id="PTHR33734">
    <property type="entry name" value="LYSM DOMAIN-CONTAINING GPI-ANCHORED PROTEIN 2"/>
    <property type="match status" value="1"/>
</dbReference>
<comment type="caution">
    <text evidence="3">The sequence shown here is derived from an EMBL/GenBank/DDBJ whole genome shotgun (WGS) entry which is preliminary data.</text>
</comment>
<feature type="region of interest" description="Disordered" evidence="1">
    <location>
        <begin position="188"/>
        <end position="258"/>
    </location>
</feature>
<evidence type="ECO:0000259" key="2">
    <source>
        <dbReference type="PROSITE" id="PS51782"/>
    </source>
</evidence>
<organism evidence="3 4">
    <name type="scientific">Niastella soli</name>
    <dbReference type="NCBI Taxonomy" id="2821487"/>
    <lineage>
        <taxon>Bacteria</taxon>
        <taxon>Pseudomonadati</taxon>
        <taxon>Bacteroidota</taxon>
        <taxon>Chitinophagia</taxon>
        <taxon>Chitinophagales</taxon>
        <taxon>Chitinophagaceae</taxon>
        <taxon>Niastella</taxon>
    </lineage>
</organism>
<feature type="compositionally biased region" description="Basic and acidic residues" evidence="1">
    <location>
        <begin position="193"/>
        <end position="243"/>
    </location>
</feature>
<gene>
    <name evidence="3" type="ORF">J7I42_13295</name>
</gene>
<dbReference type="PANTHER" id="PTHR33734:SF22">
    <property type="entry name" value="MEMBRANE-BOUND LYTIC MUREIN TRANSGLYCOSYLASE D"/>
    <property type="match status" value="1"/>
</dbReference>
<dbReference type="Gene3D" id="3.10.350.10">
    <property type="entry name" value="LysM domain"/>
    <property type="match status" value="2"/>
</dbReference>
<feature type="domain" description="LysM" evidence="2">
    <location>
        <begin position="108"/>
        <end position="152"/>
    </location>
</feature>
<keyword evidence="4" id="KW-1185">Reference proteome</keyword>
<name>A0ABS3YTS8_9BACT</name>
<evidence type="ECO:0000313" key="4">
    <source>
        <dbReference type="Proteomes" id="UP000677244"/>
    </source>
</evidence>
<dbReference type="InterPro" id="IPR036908">
    <property type="entry name" value="RlpA-like_sf"/>
</dbReference>
<dbReference type="InterPro" id="IPR036779">
    <property type="entry name" value="LysM_dom_sf"/>
</dbReference>
<sequence length="365" mass="39956">MLRNASPMLKYKGVLVIALLVFTQFAWSQSDMTVKGTSPDLYLMHTVQPKETWFAIGRLYNSQPKDIATFSGVTMDKLSIGQELKVPLSAHNFSQDGKKNADEVFVPVYHIVQEKEWMYRISQNYNKLPIESLEKWNSVTNDQLQAGMKLIVGYLKVKTASSPLAANGLKKLIVPAATTVGTAAKPTETAVVKTEKPAETKPAETKTTETKPADTKTTETKVETHKEELKKEEPKKEDAKKDIGTPPPTTPVTPVSATEGNYSGYKGGYFKPTYNGSGKSTAGNAGIFRSTSGWKDGKYYALMNNVPVGTIVKITYNSTNKSVFAKVLGQLPDMRESVGLTLRLSDAAAAELGAEMGKFYVDVAY</sequence>
<dbReference type="SMART" id="SM00257">
    <property type="entry name" value="LysM"/>
    <property type="match status" value="2"/>
</dbReference>
<evidence type="ECO:0000256" key="1">
    <source>
        <dbReference type="SAM" id="MobiDB-lite"/>
    </source>
</evidence>
<dbReference type="Pfam" id="PF01476">
    <property type="entry name" value="LysM"/>
    <property type="match status" value="2"/>
</dbReference>
<dbReference type="EMBL" id="JAGHKO010000002">
    <property type="protein sequence ID" value="MBO9201249.1"/>
    <property type="molecule type" value="Genomic_DNA"/>
</dbReference>
<evidence type="ECO:0000313" key="3">
    <source>
        <dbReference type="EMBL" id="MBO9201249.1"/>
    </source>
</evidence>
<protein>
    <submittedName>
        <fullName evidence="3">LysM peptidoglycan-binding domain-containing protein</fullName>
    </submittedName>
</protein>
<reference evidence="3 4" key="1">
    <citation type="submission" date="2021-03" db="EMBL/GenBank/DDBJ databases">
        <title>Assistant Professor.</title>
        <authorList>
            <person name="Huq M.A."/>
        </authorList>
    </citation>
    <scope>NUCLEOTIDE SEQUENCE [LARGE SCALE GENOMIC DNA]</scope>
    <source>
        <strain evidence="3 4">MAH-29</strain>
    </source>
</reference>
<dbReference type="Proteomes" id="UP000677244">
    <property type="component" value="Unassembled WGS sequence"/>
</dbReference>
<dbReference type="PROSITE" id="PS51782">
    <property type="entry name" value="LYSM"/>
    <property type="match status" value="1"/>
</dbReference>
<dbReference type="Gene3D" id="2.40.40.10">
    <property type="entry name" value="RlpA-like domain"/>
    <property type="match status" value="1"/>
</dbReference>